<reference evidence="1" key="1">
    <citation type="submission" date="2021-08" db="EMBL/GenBank/DDBJ databases">
        <title>The first chromosome-level gecko genome reveals the dynamic sex chromosomes of Neotropical dwarf geckos (Sphaerodactylidae: Sphaerodactylus).</title>
        <authorList>
            <person name="Pinto B.J."/>
            <person name="Keating S.E."/>
            <person name="Gamble T."/>
        </authorList>
    </citation>
    <scope>NUCLEOTIDE SEQUENCE</scope>
    <source>
        <strain evidence="1">TG3544</strain>
    </source>
</reference>
<name>A0ACB8F9G6_9SAUR</name>
<proteinExistence type="predicted"/>
<sequence>MAVDLLQLGATVISSSQWQLQGLPTCHSCGQNKNLDISINASNNFNLNITWSIGSTAELISREEILCAFSKKS</sequence>
<gene>
    <name evidence="1" type="ORF">K3G42_018018</name>
</gene>
<comment type="caution">
    <text evidence="1">The sequence shown here is derived from an EMBL/GenBank/DDBJ whole genome shotgun (WGS) entry which is preliminary data.</text>
</comment>
<protein>
    <submittedName>
        <fullName evidence="1">Uncharacterized protein</fullName>
    </submittedName>
</protein>
<keyword evidence="2" id="KW-1185">Reference proteome</keyword>
<evidence type="ECO:0000313" key="2">
    <source>
        <dbReference type="Proteomes" id="UP000827872"/>
    </source>
</evidence>
<dbReference type="EMBL" id="CM037621">
    <property type="protein sequence ID" value="KAH8001892.1"/>
    <property type="molecule type" value="Genomic_DNA"/>
</dbReference>
<accession>A0ACB8F9G6</accession>
<evidence type="ECO:0000313" key="1">
    <source>
        <dbReference type="EMBL" id="KAH8001892.1"/>
    </source>
</evidence>
<dbReference type="Proteomes" id="UP000827872">
    <property type="component" value="Linkage Group LG08"/>
</dbReference>
<organism evidence="1 2">
    <name type="scientific">Sphaerodactylus townsendi</name>
    <dbReference type="NCBI Taxonomy" id="933632"/>
    <lineage>
        <taxon>Eukaryota</taxon>
        <taxon>Metazoa</taxon>
        <taxon>Chordata</taxon>
        <taxon>Craniata</taxon>
        <taxon>Vertebrata</taxon>
        <taxon>Euteleostomi</taxon>
        <taxon>Lepidosauria</taxon>
        <taxon>Squamata</taxon>
        <taxon>Bifurcata</taxon>
        <taxon>Gekkota</taxon>
        <taxon>Sphaerodactylidae</taxon>
        <taxon>Sphaerodactylus</taxon>
    </lineage>
</organism>